<dbReference type="GO" id="GO:0055085">
    <property type="term" value="P:transmembrane transport"/>
    <property type="evidence" value="ECO:0007669"/>
    <property type="project" value="InterPro"/>
</dbReference>
<dbReference type="PANTHER" id="PTHR43470:SF3">
    <property type="entry name" value="PHOSPHATE TRANSPORT SYSTEM PERMEASE PROTEIN PSTA-RELATED"/>
    <property type="match status" value="1"/>
</dbReference>
<evidence type="ECO:0000256" key="5">
    <source>
        <dbReference type="RuleBase" id="RU363032"/>
    </source>
</evidence>
<dbReference type="PANTHER" id="PTHR43470">
    <property type="entry name" value="PHOSPHATE TRANSPORT SYSTEM PERMEASE PROTEIN PSTA-RELATED"/>
    <property type="match status" value="1"/>
</dbReference>
<comment type="subcellular location">
    <subcellularLocation>
        <location evidence="1 5">Cell membrane</location>
        <topology evidence="1 5">Multi-pass membrane protein</topology>
    </subcellularLocation>
</comment>
<dbReference type="InterPro" id="IPR035906">
    <property type="entry name" value="MetI-like_sf"/>
</dbReference>
<keyword evidence="3 5" id="KW-1133">Transmembrane helix</keyword>
<dbReference type="GO" id="GO:0005886">
    <property type="term" value="C:plasma membrane"/>
    <property type="evidence" value="ECO:0007669"/>
    <property type="project" value="UniProtKB-SubCell"/>
</dbReference>
<dbReference type="InterPro" id="IPR000515">
    <property type="entry name" value="MetI-like"/>
</dbReference>
<comment type="similarity">
    <text evidence="5">Belongs to the binding-protein-dependent transport system permease family.</text>
</comment>
<sequence>MRRIIESALTVLATTAAVMLLLTVTGLLGFVVWQAWPALQTGWLFGDTPVWAALTGAEPVWDGLWPALAGSLCLVGLSVTLALPLGVATGIWQAEAPPGVWSRLQRSLIDLLAGMPSIVMGLFGFVLILLLRRLWPAANTSLMLASLCVALLVLPYMALATRSALAQLPHRLRDTADALGLSRRQAMWHVFLPAIRRDIMGGVVLALGRAAEDVAVILLTGAVASAGLPHWFGKFEALPFFIMVKANEYRDEMDLARAFVAALLLLGLAGGLVGVARRLERKMLES</sequence>
<feature type="transmembrane region" description="Helical" evidence="5">
    <location>
        <begin position="186"/>
        <end position="208"/>
    </location>
</feature>
<keyword evidence="2 5" id="KW-0812">Transmembrane</keyword>
<feature type="transmembrane region" description="Helical" evidence="5">
    <location>
        <begin position="254"/>
        <end position="276"/>
    </location>
</feature>
<organism evidence="7 8">
    <name type="scientific">Laribacter hongkongensis</name>
    <dbReference type="NCBI Taxonomy" id="168471"/>
    <lineage>
        <taxon>Bacteria</taxon>
        <taxon>Pseudomonadati</taxon>
        <taxon>Pseudomonadota</taxon>
        <taxon>Betaproteobacteria</taxon>
        <taxon>Neisseriales</taxon>
        <taxon>Aquaspirillaceae</taxon>
        <taxon>Laribacter</taxon>
    </lineage>
</organism>
<evidence type="ECO:0000256" key="4">
    <source>
        <dbReference type="ARBA" id="ARBA00023136"/>
    </source>
</evidence>
<protein>
    <submittedName>
        <fullName evidence="7">Binding-protein-dependent transport systems inner membrane component</fullName>
    </submittedName>
</protein>
<dbReference type="Pfam" id="PF00528">
    <property type="entry name" value="BPD_transp_1"/>
    <property type="match status" value="1"/>
</dbReference>
<feature type="domain" description="ABC transmembrane type-1" evidence="6">
    <location>
        <begin position="68"/>
        <end position="274"/>
    </location>
</feature>
<feature type="transmembrane region" description="Helical" evidence="5">
    <location>
        <begin position="214"/>
        <end position="233"/>
    </location>
</feature>
<gene>
    <name evidence="7" type="ORF">LHGZ1_2762</name>
</gene>
<dbReference type="OrthoDB" id="8138334at2"/>
<reference evidence="8" key="1">
    <citation type="submission" date="2017-06" db="EMBL/GenBank/DDBJ databases">
        <title>Whole genome sequence of Laribacter hongkongensis LHGZ1.</title>
        <authorList>
            <person name="Chen D."/>
            <person name="Wu H."/>
            <person name="Chen J."/>
        </authorList>
    </citation>
    <scope>NUCLEOTIDE SEQUENCE [LARGE SCALE GENOMIC DNA]</scope>
    <source>
        <strain evidence="8">LHGZ1</strain>
    </source>
</reference>
<dbReference type="Proteomes" id="UP000197424">
    <property type="component" value="Chromosome"/>
</dbReference>
<evidence type="ECO:0000313" key="7">
    <source>
        <dbReference type="EMBL" id="ASJ25593.1"/>
    </source>
</evidence>
<accession>A0A248LN46</accession>
<dbReference type="EMBL" id="CP022115">
    <property type="protein sequence ID" value="ASJ25593.1"/>
    <property type="molecule type" value="Genomic_DNA"/>
</dbReference>
<evidence type="ECO:0000256" key="2">
    <source>
        <dbReference type="ARBA" id="ARBA00022692"/>
    </source>
</evidence>
<name>A0A248LN46_9NEIS</name>
<feature type="transmembrane region" description="Helical" evidence="5">
    <location>
        <begin position="143"/>
        <end position="165"/>
    </location>
</feature>
<dbReference type="AlphaFoldDB" id="A0A248LN46"/>
<dbReference type="RefSeq" id="WP_088861384.1">
    <property type="nucleotide sequence ID" value="NZ_CP022115.1"/>
</dbReference>
<evidence type="ECO:0000259" key="6">
    <source>
        <dbReference type="PROSITE" id="PS50928"/>
    </source>
</evidence>
<keyword evidence="4 5" id="KW-0472">Membrane</keyword>
<dbReference type="Gene3D" id="1.10.3720.10">
    <property type="entry name" value="MetI-like"/>
    <property type="match status" value="1"/>
</dbReference>
<feature type="transmembrane region" description="Helical" evidence="5">
    <location>
        <begin position="64"/>
        <end position="87"/>
    </location>
</feature>
<dbReference type="CDD" id="cd06261">
    <property type="entry name" value="TM_PBP2"/>
    <property type="match status" value="1"/>
</dbReference>
<dbReference type="PROSITE" id="PS50928">
    <property type="entry name" value="ABC_TM1"/>
    <property type="match status" value="1"/>
</dbReference>
<keyword evidence="5" id="KW-0813">Transport</keyword>
<dbReference type="SUPFAM" id="SSF161098">
    <property type="entry name" value="MetI-like"/>
    <property type="match status" value="1"/>
</dbReference>
<feature type="transmembrane region" description="Helical" evidence="5">
    <location>
        <begin position="108"/>
        <end position="131"/>
    </location>
</feature>
<proteinExistence type="inferred from homology"/>
<evidence type="ECO:0000256" key="3">
    <source>
        <dbReference type="ARBA" id="ARBA00022989"/>
    </source>
</evidence>
<evidence type="ECO:0000256" key="1">
    <source>
        <dbReference type="ARBA" id="ARBA00004651"/>
    </source>
</evidence>
<feature type="transmembrane region" description="Helical" evidence="5">
    <location>
        <begin position="12"/>
        <end position="36"/>
    </location>
</feature>
<evidence type="ECO:0000313" key="8">
    <source>
        <dbReference type="Proteomes" id="UP000197424"/>
    </source>
</evidence>